<dbReference type="EMBL" id="CM004401">
    <property type="protein sequence ID" value="OAY28181.1"/>
    <property type="molecule type" value="Genomic_DNA"/>
</dbReference>
<dbReference type="PANTHER" id="PTHR37226:SF4">
    <property type="entry name" value="GOLGIN FAMILY A PROTEIN"/>
    <property type="match status" value="1"/>
</dbReference>
<accession>A0A2C9UE24</accession>
<organism evidence="2 3">
    <name type="scientific">Manihot esculenta</name>
    <name type="common">Cassava</name>
    <name type="synonym">Jatropha manihot</name>
    <dbReference type="NCBI Taxonomy" id="3983"/>
    <lineage>
        <taxon>Eukaryota</taxon>
        <taxon>Viridiplantae</taxon>
        <taxon>Streptophyta</taxon>
        <taxon>Embryophyta</taxon>
        <taxon>Tracheophyta</taxon>
        <taxon>Spermatophyta</taxon>
        <taxon>Magnoliopsida</taxon>
        <taxon>eudicotyledons</taxon>
        <taxon>Gunneridae</taxon>
        <taxon>Pentapetalae</taxon>
        <taxon>rosids</taxon>
        <taxon>fabids</taxon>
        <taxon>Malpighiales</taxon>
        <taxon>Euphorbiaceae</taxon>
        <taxon>Crotonoideae</taxon>
        <taxon>Manihoteae</taxon>
        <taxon>Manihot</taxon>
    </lineage>
</organism>
<dbReference type="Gramene" id="Manes.15G047800.1.v8.1">
    <property type="protein sequence ID" value="Manes.15G047800.1.v8.1.CDS"/>
    <property type="gene ID" value="Manes.15G047800.v8.1"/>
</dbReference>
<gene>
    <name evidence="2" type="ORF">MANES_15G047800v8</name>
</gene>
<keyword evidence="1" id="KW-0175">Coiled coil</keyword>
<dbReference type="Proteomes" id="UP000091857">
    <property type="component" value="Chromosome 15"/>
</dbReference>
<sequence>MRDSKKAKEEKRKLLNMDCFGVKKKSSNTRKKYLRGLTEKVRLLQEDIKALMSERENESRAYERDMMVLEFKEAKWKQESKRLKQEAKRLRMMLEEKEKRIRDMEERRMEEKSEQNCSFSRMGSAFLVKQMEEERVWRDEAVHKWKKLYLAIKTELDDLIQRTHHGNGLYWKAEEEEVIEELKMEVKAKEETIEELKARIAAVAHEEYKRAREVDILRQSLRIMSSMKDASRFDLNKPKSTLVKRASKA</sequence>
<dbReference type="AlphaFoldDB" id="A0A2C9UE24"/>
<feature type="coiled-coil region" evidence="1">
    <location>
        <begin position="34"/>
        <end position="114"/>
    </location>
</feature>
<protein>
    <submittedName>
        <fullName evidence="2">Uncharacterized protein</fullName>
    </submittedName>
</protein>
<feature type="coiled-coil region" evidence="1">
    <location>
        <begin position="172"/>
        <end position="206"/>
    </location>
</feature>
<evidence type="ECO:0000313" key="2">
    <source>
        <dbReference type="EMBL" id="OAY28181.1"/>
    </source>
</evidence>
<comment type="caution">
    <text evidence="2">The sequence shown here is derived from an EMBL/GenBank/DDBJ whole genome shotgun (WGS) entry which is preliminary data.</text>
</comment>
<keyword evidence="3" id="KW-1185">Reference proteome</keyword>
<reference evidence="3" key="1">
    <citation type="journal article" date="2016" name="Nat. Biotechnol.">
        <title>Sequencing wild and cultivated cassava and related species reveals extensive interspecific hybridization and genetic diversity.</title>
        <authorList>
            <person name="Bredeson J.V."/>
            <person name="Lyons J.B."/>
            <person name="Prochnik S.E."/>
            <person name="Wu G.A."/>
            <person name="Ha C.M."/>
            <person name="Edsinger-Gonzales E."/>
            <person name="Grimwood J."/>
            <person name="Schmutz J."/>
            <person name="Rabbi I.Y."/>
            <person name="Egesi C."/>
            <person name="Nauluvula P."/>
            <person name="Lebot V."/>
            <person name="Ndunguru J."/>
            <person name="Mkamilo G."/>
            <person name="Bart R.S."/>
            <person name="Setter T.L."/>
            <person name="Gleadow R.M."/>
            <person name="Kulakow P."/>
            <person name="Ferguson M.E."/>
            <person name="Rounsley S."/>
            <person name="Rokhsar D.S."/>
        </authorList>
    </citation>
    <scope>NUCLEOTIDE SEQUENCE [LARGE SCALE GENOMIC DNA]</scope>
    <source>
        <strain evidence="3">cv. AM560-2</strain>
    </source>
</reference>
<evidence type="ECO:0000256" key="1">
    <source>
        <dbReference type="SAM" id="Coils"/>
    </source>
</evidence>
<dbReference type="STRING" id="3983.A0A2C9UE24"/>
<dbReference type="OrthoDB" id="844831at2759"/>
<name>A0A2C9UE24_MANES</name>
<evidence type="ECO:0000313" key="3">
    <source>
        <dbReference type="Proteomes" id="UP000091857"/>
    </source>
</evidence>
<dbReference type="PANTHER" id="PTHR37226">
    <property type="entry name" value="GOLGIN FAMILY A PROTEIN"/>
    <property type="match status" value="1"/>
</dbReference>
<proteinExistence type="predicted"/>